<comment type="subcellular location">
    <subcellularLocation>
        <location evidence="1">Membrane</location>
        <topology evidence="1">Multi-pass membrane protein</topology>
    </subcellularLocation>
</comment>
<evidence type="ECO:0000256" key="2">
    <source>
        <dbReference type="ARBA" id="ARBA00022692"/>
    </source>
</evidence>
<keyword evidence="2 5" id="KW-0812">Transmembrane</keyword>
<organism evidence="7 8">
    <name type="scientific">Chimaeribacter californicus</name>
    <dbReference type="NCBI Taxonomy" id="2060067"/>
    <lineage>
        <taxon>Bacteria</taxon>
        <taxon>Pseudomonadati</taxon>
        <taxon>Pseudomonadota</taxon>
        <taxon>Gammaproteobacteria</taxon>
        <taxon>Enterobacterales</taxon>
        <taxon>Yersiniaceae</taxon>
        <taxon>Chimaeribacter</taxon>
    </lineage>
</organism>
<feature type="transmembrane region" description="Helical" evidence="5">
    <location>
        <begin position="336"/>
        <end position="359"/>
    </location>
</feature>
<dbReference type="AlphaFoldDB" id="A0A2N5DX31"/>
<evidence type="ECO:0000256" key="1">
    <source>
        <dbReference type="ARBA" id="ARBA00004141"/>
    </source>
</evidence>
<dbReference type="Proteomes" id="UP000234240">
    <property type="component" value="Unassembled WGS sequence"/>
</dbReference>
<dbReference type="EMBL" id="PJZF01000023">
    <property type="protein sequence ID" value="PLR31872.1"/>
    <property type="molecule type" value="Genomic_DNA"/>
</dbReference>
<protein>
    <recommendedName>
        <fullName evidence="6">O-antigen ligase-related domain-containing protein</fullName>
    </recommendedName>
</protein>
<gene>
    <name evidence="7" type="ORF">CYR55_19970</name>
</gene>
<proteinExistence type="predicted"/>
<dbReference type="Pfam" id="PF04932">
    <property type="entry name" value="Wzy_C"/>
    <property type="match status" value="1"/>
</dbReference>
<evidence type="ECO:0000313" key="7">
    <source>
        <dbReference type="EMBL" id="PLR31872.1"/>
    </source>
</evidence>
<reference evidence="7 8" key="1">
    <citation type="submission" date="2017-12" db="EMBL/GenBank/DDBJ databases">
        <title>Characterization of six clinical isolates of Enterochimera gen. nov., a novel genus of the Yersiniaciae family and the three species Enterochimera arupensis sp. nov., Enterochimera coloradensis sp. nov, and Enterochimera californica sp. nov.</title>
        <authorList>
            <person name="Rossi A."/>
            <person name="Fisher M."/>
        </authorList>
    </citation>
    <scope>NUCLEOTIDE SEQUENCE [LARGE SCALE GENOMIC DNA]</scope>
    <source>
        <strain evidence="8">2015-Iso6</strain>
    </source>
</reference>
<feature type="transmembrane region" description="Helical" evidence="5">
    <location>
        <begin position="55"/>
        <end position="74"/>
    </location>
</feature>
<accession>A0A2N5DX31</accession>
<evidence type="ECO:0000259" key="6">
    <source>
        <dbReference type="Pfam" id="PF04932"/>
    </source>
</evidence>
<keyword evidence="8" id="KW-1185">Reference proteome</keyword>
<evidence type="ECO:0000256" key="3">
    <source>
        <dbReference type="ARBA" id="ARBA00022989"/>
    </source>
</evidence>
<feature type="transmembrane region" description="Helical" evidence="5">
    <location>
        <begin position="94"/>
        <end position="114"/>
    </location>
</feature>
<dbReference type="PROSITE" id="PS51257">
    <property type="entry name" value="PROKAR_LIPOPROTEIN"/>
    <property type="match status" value="1"/>
</dbReference>
<evidence type="ECO:0000256" key="5">
    <source>
        <dbReference type="SAM" id="Phobius"/>
    </source>
</evidence>
<evidence type="ECO:0000313" key="8">
    <source>
        <dbReference type="Proteomes" id="UP000234240"/>
    </source>
</evidence>
<feature type="domain" description="O-antigen ligase-related" evidence="6">
    <location>
        <begin position="192"/>
        <end position="352"/>
    </location>
</feature>
<feature type="transmembrane region" description="Helical" evidence="5">
    <location>
        <begin position="166"/>
        <end position="187"/>
    </location>
</feature>
<feature type="transmembrane region" description="Helical" evidence="5">
    <location>
        <begin position="366"/>
        <end position="389"/>
    </location>
</feature>
<dbReference type="GO" id="GO:0016020">
    <property type="term" value="C:membrane"/>
    <property type="evidence" value="ECO:0007669"/>
    <property type="project" value="UniProtKB-SubCell"/>
</dbReference>
<evidence type="ECO:0000256" key="4">
    <source>
        <dbReference type="ARBA" id="ARBA00023136"/>
    </source>
</evidence>
<keyword evidence="3 5" id="KW-1133">Transmembrane helix</keyword>
<sequence>MSMGNSRGLSISSIVIFFTAIACQLTDVALGPVKVWELMAISLFPFFIRRIETKLLVFLVVFVLLMLLSLFKGATADVYFSNYGGLKSKYVISLVRFVELVLCLVVACLPFNFYRNNGLSYTDIVRKFLNYNGIILLGIFALFMVDVAAGSKLVSYGPTHRMRGFYVEGGPYGLYISTLLLLELMFLKRKLFLSLFAVALLLSQSKAGIVGAAVFGFLAMTFRYPFLRSFINPKNVFRFSTLMLVGVLLGGAVMYKVAENYVDDLSNLNEVLALRGNDPSLVMGRIAATYIGPNIIADNPYIGVGLGAYSLVRNNSEYRGPFPVVPGWDLTGLGGFFNLMIENGAIGVILFLIATIRYFKFNEMGMVFFVLFVLPFLLGAQLYMVYPWLYLGFYSVYRREMTNE</sequence>
<dbReference type="OrthoDB" id="6501936at2"/>
<feature type="transmembrane region" description="Helical" evidence="5">
    <location>
        <begin position="236"/>
        <end position="258"/>
    </location>
</feature>
<feature type="transmembrane region" description="Helical" evidence="5">
    <location>
        <begin position="134"/>
        <end position="154"/>
    </location>
</feature>
<dbReference type="InterPro" id="IPR007016">
    <property type="entry name" value="O-antigen_ligase-rel_domated"/>
</dbReference>
<comment type="caution">
    <text evidence="7">The sequence shown here is derived from an EMBL/GenBank/DDBJ whole genome shotgun (WGS) entry which is preliminary data.</text>
</comment>
<keyword evidence="4 5" id="KW-0472">Membrane</keyword>
<name>A0A2N5DX31_9GAMM</name>